<keyword evidence="1 3" id="KW-0597">Phosphoprotein</keyword>
<name>A0A1S8DLT4_9GAMM</name>
<feature type="modified residue" description="4-aspartylphosphate" evidence="3">
    <location>
        <position position="57"/>
    </location>
</feature>
<dbReference type="InterPro" id="IPR000792">
    <property type="entry name" value="Tscrpt_reg_LuxR_C"/>
</dbReference>
<dbReference type="InterPro" id="IPR036388">
    <property type="entry name" value="WH-like_DNA-bd_sf"/>
</dbReference>
<dbReference type="AlphaFoldDB" id="A0A1S8DLT4"/>
<evidence type="ECO:0000259" key="5">
    <source>
        <dbReference type="PROSITE" id="PS50110"/>
    </source>
</evidence>
<accession>A0A1S8DLT4</accession>
<feature type="domain" description="Response regulatory" evidence="5">
    <location>
        <begin position="6"/>
        <end position="122"/>
    </location>
</feature>
<organism evidence="6 7">
    <name type="scientific">Halopseudomonas pachastrellae</name>
    <dbReference type="NCBI Taxonomy" id="254161"/>
    <lineage>
        <taxon>Bacteria</taxon>
        <taxon>Pseudomonadati</taxon>
        <taxon>Pseudomonadota</taxon>
        <taxon>Gammaproteobacteria</taxon>
        <taxon>Pseudomonadales</taxon>
        <taxon>Pseudomonadaceae</taxon>
        <taxon>Halopseudomonas</taxon>
    </lineage>
</organism>
<dbReference type="Pfam" id="PF00072">
    <property type="entry name" value="Response_reg"/>
    <property type="match status" value="1"/>
</dbReference>
<dbReference type="Pfam" id="PF00196">
    <property type="entry name" value="GerE"/>
    <property type="match status" value="1"/>
</dbReference>
<evidence type="ECO:0000313" key="7">
    <source>
        <dbReference type="Proteomes" id="UP000242847"/>
    </source>
</evidence>
<evidence type="ECO:0000259" key="4">
    <source>
        <dbReference type="PROSITE" id="PS50043"/>
    </source>
</evidence>
<proteinExistence type="predicted"/>
<evidence type="ECO:0000256" key="1">
    <source>
        <dbReference type="ARBA" id="ARBA00022553"/>
    </source>
</evidence>
<dbReference type="PRINTS" id="PR00038">
    <property type="entry name" value="HTHLUXR"/>
</dbReference>
<dbReference type="InterPro" id="IPR058245">
    <property type="entry name" value="NreC/VraR/RcsB-like_REC"/>
</dbReference>
<sequence>MPTTNRVLIIEDVPQVADWLTQRLHEALGQRPVDLACSSAQANNLIKHNHYQLALVDLGLPDGNGVDLLPLIKNQSPQTQCIVTTIFDDAEHLFAALRAGADGYLLKDEEEQAFVAQLGGILQGKPPLSASIARRILEQFRPAPAPPGDALTPREKQLLQLIARGLSVKGAAQELHISPHTAASYLKVVYQKLQVNCRAEAALKALDMGLLGERR</sequence>
<feature type="domain" description="HTH luxR-type" evidence="4">
    <location>
        <begin position="144"/>
        <end position="209"/>
    </location>
</feature>
<dbReference type="PROSITE" id="PS50043">
    <property type="entry name" value="HTH_LUXR_2"/>
    <property type="match status" value="1"/>
</dbReference>
<keyword evidence="2 6" id="KW-0238">DNA-binding</keyword>
<dbReference type="CDD" id="cd17535">
    <property type="entry name" value="REC_NarL-like"/>
    <property type="match status" value="1"/>
</dbReference>
<reference evidence="6 7" key="1">
    <citation type="submission" date="2017-01" db="EMBL/GenBank/DDBJ databases">
        <title>Draft genome sequence of Pseudomonas pachastrellae type strain CCUG 46540T from a deep sea.</title>
        <authorList>
            <person name="Gomila M."/>
            <person name="Mulet M."/>
            <person name="Lalucat J."/>
            <person name="Garcia-Valdes E."/>
        </authorList>
    </citation>
    <scope>NUCLEOTIDE SEQUENCE [LARGE SCALE GENOMIC DNA]</scope>
    <source>
        <strain evidence="6 7">CCUG 46540</strain>
    </source>
</reference>
<dbReference type="GO" id="GO:0003677">
    <property type="term" value="F:DNA binding"/>
    <property type="evidence" value="ECO:0007669"/>
    <property type="project" value="UniProtKB-KW"/>
</dbReference>
<dbReference type="OrthoDB" id="9796655at2"/>
<dbReference type="CDD" id="cd06170">
    <property type="entry name" value="LuxR_C_like"/>
    <property type="match status" value="1"/>
</dbReference>
<evidence type="ECO:0000313" key="6">
    <source>
        <dbReference type="EMBL" id="ONM45337.1"/>
    </source>
</evidence>
<dbReference type="SMART" id="SM00421">
    <property type="entry name" value="HTH_LUXR"/>
    <property type="match status" value="1"/>
</dbReference>
<dbReference type="InterPro" id="IPR001789">
    <property type="entry name" value="Sig_transdc_resp-reg_receiver"/>
</dbReference>
<evidence type="ECO:0000256" key="3">
    <source>
        <dbReference type="PROSITE-ProRule" id="PRU00169"/>
    </source>
</evidence>
<dbReference type="InterPro" id="IPR016032">
    <property type="entry name" value="Sig_transdc_resp-reg_C-effctor"/>
</dbReference>
<comment type="caution">
    <text evidence="6">The sequence shown here is derived from an EMBL/GenBank/DDBJ whole genome shotgun (WGS) entry which is preliminary data.</text>
</comment>
<keyword evidence="7" id="KW-1185">Reference proteome</keyword>
<dbReference type="InterPro" id="IPR011006">
    <property type="entry name" value="CheY-like_superfamily"/>
</dbReference>
<dbReference type="GO" id="GO:0000160">
    <property type="term" value="P:phosphorelay signal transduction system"/>
    <property type="evidence" value="ECO:0007669"/>
    <property type="project" value="InterPro"/>
</dbReference>
<dbReference type="GO" id="GO:0006355">
    <property type="term" value="P:regulation of DNA-templated transcription"/>
    <property type="evidence" value="ECO:0007669"/>
    <property type="project" value="InterPro"/>
</dbReference>
<dbReference type="Gene3D" id="3.40.50.2300">
    <property type="match status" value="1"/>
</dbReference>
<dbReference type="Gene3D" id="1.10.10.10">
    <property type="entry name" value="Winged helix-like DNA-binding domain superfamily/Winged helix DNA-binding domain"/>
    <property type="match status" value="1"/>
</dbReference>
<dbReference type="PANTHER" id="PTHR43214">
    <property type="entry name" value="TWO-COMPONENT RESPONSE REGULATOR"/>
    <property type="match status" value="1"/>
</dbReference>
<dbReference type="InterPro" id="IPR039420">
    <property type="entry name" value="WalR-like"/>
</dbReference>
<dbReference type="SMART" id="SM00448">
    <property type="entry name" value="REC"/>
    <property type="match status" value="1"/>
</dbReference>
<dbReference type="PROSITE" id="PS50110">
    <property type="entry name" value="RESPONSE_REGULATORY"/>
    <property type="match status" value="1"/>
</dbReference>
<dbReference type="SUPFAM" id="SSF52172">
    <property type="entry name" value="CheY-like"/>
    <property type="match status" value="1"/>
</dbReference>
<dbReference type="SUPFAM" id="SSF46894">
    <property type="entry name" value="C-terminal effector domain of the bipartite response regulators"/>
    <property type="match status" value="1"/>
</dbReference>
<dbReference type="EMBL" id="MUBC01000004">
    <property type="protein sequence ID" value="ONM45337.1"/>
    <property type="molecule type" value="Genomic_DNA"/>
</dbReference>
<dbReference type="RefSeq" id="WP_083724404.1">
    <property type="nucleotide sequence ID" value="NZ_FOUD01000001.1"/>
</dbReference>
<dbReference type="STRING" id="254161.SAMN05216256_101235"/>
<evidence type="ECO:0000256" key="2">
    <source>
        <dbReference type="ARBA" id="ARBA00023125"/>
    </source>
</evidence>
<gene>
    <name evidence="6" type="ORF">BXT89_02630</name>
</gene>
<dbReference type="Proteomes" id="UP000242847">
    <property type="component" value="Unassembled WGS sequence"/>
</dbReference>
<protein>
    <submittedName>
        <fullName evidence="6">DNA-binding response regulator</fullName>
    </submittedName>
</protein>